<proteinExistence type="predicted"/>
<dbReference type="PANTHER" id="PTHR39947:SF1">
    <property type="entry name" value="IP19862P"/>
    <property type="match status" value="1"/>
</dbReference>
<keyword evidence="2" id="KW-1185">Reference proteome</keyword>
<feature type="transmembrane region" description="Helical" evidence="1">
    <location>
        <begin position="199"/>
        <end position="224"/>
    </location>
</feature>
<keyword evidence="1" id="KW-0472">Membrane</keyword>
<evidence type="ECO:0000256" key="1">
    <source>
        <dbReference type="SAM" id="Phobius"/>
    </source>
</evidence>
<protein>
    <submittedName>
        <fullName evidence="3">Uncharacterized protein LOC111085529</fullName>
    </submittedName>
</protein>
<name>A0ABM1S9C9_LIMPO</name>
<evidence type="ECO:0000313" key="2">
    <source>
        <dbReference type="Proteomes" id="UP000694941"/>
    </source>
</evidence>
<keyword evidence="1" id="KW-0812">Transmembrane</keyword>
<feature type="transmembrane region" description="Helical" evidence="1">
    <location>
        <begin position="230"/>
        <end position="253"/>
    </location>
</feature>
<keyword evidence="1" id="KW-1133">Transmembrane helix</keyword>
<dbReference type="Proteomes" id="UP000694941">
    <property type="component" value="Unplaced"/>
</dbReference>
<feature type="transmembrane region" description="Helical" evidence="1">
    <location>
        <begin position="157"/>
        <end position="178"/>
    </location>
</feature>
<evidence type="ECO:0000313" key="3">
    <source>
        <dbReference type="RefSeq" id="XP_022240234.1"/>
    </source>
</evidence>
<reference evidence="3" key="1">
    <citation type="submission" date="2025-08" db="UniProtKB">
        <authorList>
            <consortium name="RefSeq"/>
        </authorList>
    </citation>
    <scope>IDENTIFICATION</scope>
    <source>
        <tissue evidence="3">Muscle</tissue>
    </source>
</reference>
<sequence>MNGEIASRPNLNFSIVSASKHSLDSKSPSYNGGAGLTNRAMTSAPIKPLLDLSHVTTGHPNISSRRQTLTPDKINIPDQDSSEYGIYQTLASLALICILSLFMAFLALFFLQKIGPLTLSTGNGESFSNESPKKIIKGSEEFLGVYQVSISLSTLTISLNLCCLFVCSIQFLFAIKLMKTPQGDERPNKFLKRSSCTRIIAIGGFFLSIPIFFTGVILFTFIHFHEVPAIITSLAVGLGIVFCGVVSVQNVYVWQWEKTQASRERVESRLSQLRHSGRVAPDVTAHSTELSTLV</sequence>
<dbReference type="PANTHER" id="PTHR39947">
    <property type="entry name" value="IP19862P"/>
    <property type="match status" value="1"/>
</dbReference>
<feature type="transmembrane region" description="Helical" evidence="1">
    <location>
        <begin position="90"/>
        <end position="111"/>
    </location>
</feature>
<dbReference type="InterPro" id="IPR029201">
    <property type="entry name" value="Jiraiya"/>
</dbReference>
<accession>A0ABM1S9C9</accession>
<organism evidence="2 3">
    <name type="scientific">Limulus polyphemus</name>
    <name type="common">Atlantic horseshoe crab</name>
    <dbReference type="NCBI Taxonomy" id="6850"/>
    <lineage>
        <taxon>Eukaryota</taxon>
        <taxon>Metazoa</taxon>
        <taxon>Ecdysozoa</taxon>
        <taxon>Arthropoda</taxon>
        <taxon>Chelicerata</taxon>
        <taxon>Merostomata</taxon>
        <taxon>Xiphosura</taxon>
        <taxon>Limulidae</taxon>
        <taxon>Limulus</taxon>
    </lineage>
</organism>
<dbReference type="GeneID" id="111085529"/>
<dbReference type="RefSeq" id="XP_022240234.1">
    <property type="nucleotide sequence ID" value="XM_022384526.1"/>
</dbReference>
<dbReference type="Pfam" id="PF15038">
    <property type="entry name" value="Jiraiya"/>
    <property type="match status" value="1"/>
</dbReference>
<gene>
    <name evidence="3" type="primary">LOC111085529</name>
</gene>